<feature type="transmembrane region" description="Helical" evidence="1">
    <location>
        <begin position="99"/>
        <end position="130"/>
    </location>
</feature>
<keyword evidence="1" id="KW-0472">Membrane</keyword>
<protein>
    <submittedName>
        <fullName evidence="2">Uncharacterized protein</fullName>
    </submittedName>
</protein>
<name>A0A1I4TEM1_9RHOB</name>
<organism evidence="2 3">
    <name type="scientific">Shimia aestuarii</name>
    <dbReference type="NCBI Taxonomy" id="254406"/>
    <lineage>
        <taxon>Bacteria</taxon>
        <taxon>Pseudomonadati</taxon>
        <taxon>Pseudomonadota</taxon>
        <taxon>Alphaproteobacteria</taxon>
        <taxon>Rhodobacterales</taxon>
        <taxon>Roseobacteraceae</taxon>
    </lineage>
</organism>
<dbReference type="Proteomes" id="UP000199144">
    <property type="component" value="Unassembled WGS sequence"/>
</dbReference>
<evidence type="ECO:0000313" key="3">
    <source>
        <dbReference type="Proteomes" id="UP000199144"/>
    </source>
</evidence>
<dbReference type="OrthoDB" id="7856349at2"/>
<gene>
    <name evidence="2" type="ORF">SAMN04488042_1164</name>
</gene>
<reference evidence="2 3" key="1">
    <citation type="submission" date="2016-10" db="EMBL/GenBank/DDBJ databases">
        <authorList>
            <person name="de Groot N.N."/>
        </authorList>
    </citation>
    <scope>NUCLEOTIDE SEQUENCE [LARGE SCALE GENOMIC DNA]</scope>
    <source>
        <strain evidence="2 3">DSM 15283</strain>
    </source>
</reference>
<accession>A0A1I4TEM1</accession>
<dbReference type="AlphaFoldDB" id="A0A1I4TEM1"/>
<evidence type="ECO:0000256" key="1">
    <source>
        <dbReference type="SAM" id="Phobius"/>
    </source>
</evidence>
<keyword evidence="3" id="KW-1185">Reference proteome</keyword>
<evidence type="ECO:0000313" key="2">
    <source>
        <dbReference type="EMBL" id="SFM75164.1"/>
    </source>
</evidence>
<sequence>MKQHWTLGEVETQPDDMPPFLERQDVRAARPVRQRLMRDLEARLSTGVADRRKAQELSRVEKVMRRNAPDLAGADEAEIAAAVARRRAHLDAKWPRPRLLALILLMVLGLSSPGVVLRLAVWALILFLVASVACGPERARDGVFLLGRRFRKLWKHEIVVARKVMAYVRAMLPAANDGGDAADPRAERRISAAQMPR</sequence>
<keyword evidence="1" id="KW-1133">Transmembrane helix</keyword>
<dbReference type="EMBL" id="FOTQ01000016">
    <property type="protein sequence ID" value="SFM75164.1"/>
    <property type="molecule type" value="Genomic_DNA"/>
</dbReference>
<dbReference type="RefSeq" id="WP_093096967.1">
    <property type="nucleotide sequence ID" value="NZ_FOTQ01000016.1"/>
</dbReference>
<proteinExistence type="predicted"/>
<keyword evidence="1" id="KW-0812">Transmembrane</keyword>